<evidence type="ECO:0008006" key="8">
    <source>
        <dbReference type="Google" id="ProtNLM"/>
    </source>
</evidence>
<dbReference type="PROSITE" id="PS51077">
    <property type="entry name" value="HTH_ICLR"/>
    <property type="match status" value="1"/>
</dbReference>
<dbReference type="Pfam" id="PF09339">
    <property type="entry name" value="HTH_IclR"/>
    <property type="match status" value="1"/>
</dbReference>
<dbReference type="AlphaFoldDB" id="A0A177SV48"/>
<accession>A0A177SV48</accession>
<dbReference type="PANTHER" id="PTHR30136:SF35">
    <property type="entry name" value="HTH-TYPE TRANSCRIPTIONAL REGULATOR RV1719"/>
    <property type="match status" value="1"/>
</dbReference>
<dbReference type="InterPro" id="IPR005471">
    <property type="entry name" value="Tscrpt_reg_IclR_N"/>
</dbReference>
<dbReference type="GO" id="GO:0045892">
    <property type="term" value="P:negative regulation of DNA-templated transcription"/>
    <property type="evidence" value="ECO:0007669"/>
    <property type="project" value="TreeGrafter"/>
</dbReference>
<keyword evidence="3" id="KW-0804">Transcription</keyword>
<keyword evidence="2" id="KW-0238">DNA-binding</keyword>
<organism evidence="6 7">
    <name type="scientific">Pseudomonas putida</name>
    <name type="common">Arthrobacter siderocapsulatus</name>
    <dbReference type="NCBI Taxonomy" id="303"/>
    <lineage>
        <taxon>Bacteria</taxon>
        <taxon>Pseudomonadati</taxon>
        <taxon>Pseudomonadota</taxon>
        <taxon>Gammaproteobacteria</taxon>
        <taxon>Pseudomonadales</taxon>
        <taxon>Pseudomonadaceae</taxon>
        <taxon>Pseudomonas</taxon>
    </lineage>
</organism>
<dbReference type="RefSeq" id="WP_064301408.1">
    <property type="nucleotide sequence ID" value="NZ_LUCV01000004.1"/>
</dbReference>
<dbReference type="GO" id="GO:0003700">
    <property type="term" value="F:DNA-binding transcription factor activity"/>
    <property type="evidence" value="ECO:0007669"/>
    <property type="project" value="TreeGrafter"/>
</dbReference>
<evidence type="ECO:0000256" key="1">
    <source>
        <dbReference type="ARBA" id="ARBA00023015"/>
    </source>
</evidence>
<dbReference type="EMBL" id="LUCV01000004">
    <property type="protein sequence ID" value="OAI94838.1"/>
    <property type="molecule type" value="Genomic_DNA"/>
</dbReference>
<keyword evidence="1" id="KW-0805">Transcription regulation</keyword>
<evidence type="ECO:0000259" key="5">
    <source>
        <dbReference type="PROSITE" id="PS51078"/>
    </source>
</evidence>
<dbReference type="Proteomes" id="UP000077752">
    <property type="component" value="Unassembled WGS sequence"/>
</dbReference>
<sequence length="264" mass="28790">MKNRENDVDAVETTPPLGPRSVTRILGLFEVLAKAGDGMSLAELSSTLETPKSSLLTLLRPLVAEGYLSHGNNRYRLGPFIYRLAGNILATRNFPKLMRPYLEELASKTGESVYLSVIDVESQMVTHIDGIDSQNPVRYVSPLGAPRPLHCTAPGRLLLAYQDEKVQEHYLKTAKLKAMTWRTITDRNTLKKQLKEIRESGVSISISELSEGAAGIAVPVFDTDGSVAAALVIAAPAERMQHKLNELRAVLVEAASDASGQLNN</sequence>
<dbReference type="SUPFAM" id="SSF46785">
    <property type="entry name" value="Winged helix' DNA-binding domain"/>
    <property type="match status" value="1"/>
</dbReference>
<evidence type="ECO:0000256" key="3">
    <source>
        <dbReference type="ARBA" id="ARBA00023163"/>
    </source>
</evidence>
<dbReference type="PANTHER" id="PTHR30136">
    <property type="entry name" value="HELIX-TURN-HELIX TRANSCRIPTIONAL REGULATOR, ICLR FAMILY"/>
    <property type="match status" value="1"/>
</dbReference>
<dbReference type="Gene3D" id="3.30.450.40">
    <property type="match status" value="1"/>
</dbReference>
<feature type="domain" description="IclR-ED" evidence="5">
    <location>
        <begin position="80"/>
        <end position="264"/>
    </location>
</feature>
<evidence type="ECO:0000259" key="4">
    <source>
        <dbReference type="PROSITE" id="PS51077"/>
    </source>
</evidence>
<dbReference type="SMART" id="SM00346">
    <property type="entry name" value="HTH_ICLR"/>
    <property type="match status" value="1"/>
</dbReference>
<dbReference type="InterPro" id="IPR036390">
    <property type="entry name" value="WH_DNA-bd_sf"/>
</dbReference>
<dbReference type="SUPFAM" id="SSF55781">
    <property type="entry name" value="GAF domain-like"/>
    <property type="match status" value="1"/>
</dbReference>
<comment type="caution">
    <text evidence="6">The sequence shown here is derived from an EMBL/GenBank/DDBJ whole genome shotgun (WGS) entry which is preliminary data.</text>
</comment>
<name>A0A177SV48_PSEPU</name>
<protein>
    <recommendedName>
        <fullName evidence="8">IclR family transcriptional regulator</fullName>
    </recommendedName>
</protein>
<dbReference type="InterPro" id="IPR029016">
    <property type="entry name" value="GAF-like_dom_sf"/>
</dbReference>
<dbReference type="Pfam" id="PF01614">
    <property type="entry name" value="IclR_C"/>
    <property type="match status" value="1"/>
</dbReference>
<evidence type="ECO:0000256" key="2">
    <source>
        <dbReference type="ARBA" id="ARBA00023125"/>
    </source>
</evidence>
<dbReference type="InterPro" id="IPR014757">
    <property type="entry name" value="Tscrpt_reg_IclR_C"/>
</dbReference>
<dbReference type="Gene3D" id="1.10.10.10">
    <property type="entry name" value="Winged helix-like DNA-binding domain superfamily/Winged helix DNA-binding domain"/>
    <property type="match status" value="1"/>
</dbReference>
<gene>
    <name evidence="6" type="ORF">AYO28_07365</name>
</gene>
<reference evidence="6 7" key="1">
    <citation type="submission" date="2016-03" db="EMBL/GenBank/DDBJ databases">
        <title>Draft Genome Assembly of Pseudomonas putida strain CBF10-2.</title>
        <authorList>
            <person name="Iyer R.S."/>
            <person name="Damania A."/>
        </authorList>
    </citation>
    <scope>NUCLEOTIDE SEQUENCE [LARGE SCALE GENOMIC DNA]</scope>
    <source>
        <strain evidence="6 7">CBF10-2</strain>
    </source>
</reference>
<feature type="domain" description="HTH iclR-type" evidence="4">
    <location>
        <begin position="19"/>
        <end position="79"/>
    </location>
</feature>
<evidence type="ECO:0000313" key="6">
    <source>
        <dbReference type="EMBL" id="OAI94838.1"/>
    </source>
</evidence>
<dbReference type="InterPro" id="IPR050707">
    <property type="entry name" value="HTH_MetabolicPath_Reg"/>
</dbReference>
<dbReference type="InterPro" id="IPR036388">
    <property type="entry name" value="WH-like_DNA-bd_sf"/>
</dbReference>
<proteinExistence type="predicted"/>
<dbReference type="GO" id="GO:0003677">
    <property type="term" value="F:DNA binding"/>
    <property type="evidence" value="ECO:0007669"/>
    <property type="project" value="UniProtKB-KW"/>
</dbReference>
<evidence type="ECO:0000313" key="7">
    <source>
        <dbReference type="Proteomes" id="UP000077752"/>
    </source>
</evidence>
<dbReference type="PROSITE" id="PS51078">
    <property type="entry name" value="ICLR_ED"/>
    <property type="match status" value="1"/>
</dbReference>